<keyword evidence="4" id="KW-0808">Transferase</keyword>
<evidence type="ECO:0000256" key="32">
    <source>
        <dbReference type="ARBA" id="ARBA00048281"/>
    </source>
</evidence>
<evidence type="ECO:0000256" key="48">
    <source>
        <dbReference type="ARBA" id="ARBA00049521"/>
    </source>
</evidence>
<evidence type="ECO:0000313" key="55">
    <source>
        <dbReference type="RefSeq" id="XP_052751947.1"/>
    </source>
</evidence>
<dbReference type="InterPro" id="IPR020806">
    <property type="entry name" value="PKS_PP-bd"/>
</dbReference>
<feature type="active site" description="Proton donor; for dehydratase activity" evidence="50">
    <location>
        <position position="1055"/>
    </location>
</feature>
<evidence type="ECO:0000256" key="18">
    <source>
        <dbReference type="ARBA" id="ARBA00023402"/>
    </source>
</evidence>
<evidence type="ECO:0000256" key="23">
    <source>
        <dbReference type="ARBA" id="ARBA00047440"/>
    </source>
</evidence>
<dbReference type="InterPro" id="IPR014043">
    <property type="entry name" value="Acyl_transferase_dom"/>
</dbReference>
<dbReference type="InterPro" id="IPR036736">
    <property type="entry name" value="ACP-like_sf"/>
</dbReference>
<keyword evidence="6" id="KW-0521">NADP</keyword>
<evidence type="ECO:0000256" key="8">
    <source>
        <dbReference type="ARBA" id="ARBA00022990"/>
    </source>
</evidence>
<evidence type="ECO:0000256" key="13">
    <source>
        <dbReference type="ARBA" id="ARBA00023388"/>
    </source>
</evidence>
<dbReference type="SUPFAM" id="SSF55048">
    <property type="entry name" value="Probable ACP-binding domain of malonyl-CoA ACP transacylase"/>
    <property type="match status" value="1"/>
</dbReference>
<evidence type="ECO:0000256" key="35">
    <source>
        <dbReference type="ARBA" id="ARBA00048506"/>
    </source>
</evidence>
<comment type="function">
    <text evidence="19">Fatty acid synthetase is a multifunctional enzyme that catalyzes the de novo biosynthesis of long-chain saturated fatty acids starting from acetyl-CoA and malonyl-CoA in the presence of NADPH. This multifunctional protein contains 7 catalytic activities and a site for the binding of the prosthetic group 4'-phosphopantetheine of the acyl carrier protein ([ACP]) domain.</text>
</comment>
<evidence type="ECO:0000256" key="4">
    <source>
        <dbReference type="ARBA" id="ARBA00022679"/>
    </source>
</evidence>
<dbReference type="SMART" id="SM00829">
    <property type="entry name" value="PKS_ER"/>
    <property type="match status" value="1"/>
</dbReference>
<comment type="catalytic activity">
    <reaction evidence="28">
        <text>(2E)-hexenoyl-[ACP] + NADPH + H(+) = hexanoyl-[ACP] + NADP(+)</text>
        <dbReference type="Rhea" id="RHEA:41832"/>
        <dbReference type="Rhea" id="RHEA-COMP:9631"/>
        <dbReference type="Rhea" id="RHEA-COMP:9632"/>
        <dbReference type="ChEBI" id="CHEBI:15378"/>
        <dbReference type="ChEBI" id="CHEBI:57783"/>
        <dbReference type="ChEBI" id="CHEBI:58349"/>
        <dbReference type="ChEBI" id="CHEBI:78458"/>
        <dbReference type="ChEBI" id="CHEBI:78459"/>
    </reaction>
    <physiologicalReaction direction="left-to-right" evidence="28">
        <dbReference type="Rhea" id="RHEA:41833"/>
    </physiologicalReaction>
</comment>
<dbReference type="SMART" id="SM00822">
    <property type="entry name" value="PKS_KR"/>
    <property type="match status" value="1"/>
</dbReference>
<dbReference type="InterPro" id="IPR011032">
    <property type="entry name" value="GroES-like_sf"/>
</dbReference>
<dbReference type="Pfam" id="PF16197">
    <property type="entry name" value="KAsynt_C_assoc"/>
    <property type="match status" value="1"/>
</dbReference>
<keyword evidence="7" id="KW-0663">Pyridoxal phosphate</keyword>
<evidence type="ECO:0000256" key="37">
    <source>
        <dbReference type="ARBA" id="ARBA00048650"/>
    </source>
</evidence>
<dbReference type="Pfam" id="PF08659">
    <property type="entry name" value="KR"/>
    <property type="match status" value="1"/>
</dbReference>
<dbReference type="InterPro" id="IPR029058">
    <property type="entry name" value="AB_hydrolase_fold"/>
</dbReference>
<comment type="catalytic activity">
    <reaction evidence="22">
        <text>a (3R)-hydroxyacyl-[ACP] + NADP(+) = a 3-oxoacyl-[ACP] + NADPH + H(+)</text>
        <dbReference type="Rhea" id="RHEA:17397"/>
        <dbReference type="Rhea" id="RHEA-COMP:9916"/>
        <dbReference type="Rhea" id="RHEA-COMP:9945"/>
        <dbReference type="ChEBI" id="CHEBI:15378"/>
        <dbReference type="ChEBI" id="CHEBI:57783"/>
        <dbReference type="ChEBI" id="CHEBI:58349"/>
        <dbReference type="ChEBI" id="CHEBI:78776"/>
        <dbReference type="ChEBI" id="CHEBI:78827"/>
        <dbReference type="EC" id="1.1.1.100"/>
    </reaction>
    <physiologicalReaction direction="right-to-left" evidence="22">
        <dbReference type="Rhea" id="RHEA:17399"/>
    </physiologicalReaction>
</comment>
<evidence type="ECO:0000256" key="30">
    <source>
        <dbReference type="ARBA" id="ARBA00047961"/>
    </source>
</evidence>
<comment type="catalytic activity">
    <reaction evidence="31">
        <text>hexadecanoyl-[ACP] + malonyl-[ACP] + H(+) = 3-oxooctadecanoyl-[ACP] + holo-[ACP] + CO2</text>
        <dbReference type="Rhea" id="RHEA:41916"/>
        <dbReference type="Rhea" id="RHEA-COMP:9623"/>
        <dbReference type="Rhea" id="RHEA-COMP:9652"/>
        <dbReference type="Rhea" id="RHEA-COMP:9653"/>
        <dbReference type="Rhea" id="RHEA-COMP:9685"/>
        <dbReference type="ChEBI" id="CHEBI:15378"/>
        <dbReference type="ChEBI" id="CHEBI:16526"/>
        <dbReference type="ChEBI" id="CHEBI:64479"/>
        <dbReference type="ChEBI" id="CHEBI:78449"/>
        <dbReference type="ChEBI" id="CHEBI:78483"/>
        <dbReference type="ChEBI" id="CHEBI:78487"/>
    </reaction>
    <physiologicalReaction direction="left-to-right" evidence="31">
        <dbReference type="Rhea" id="RHEA:41917"/>
    </physiologicalReaction>
</comment>
<evidence type="ECO:0000313" key="54">
    <source>
        <dbReference type="Proteomes" id="UP001652740"/>
    </source>
</evidence>
<evidence type="ECO:0000256" key="11">
    <source>
        <dbReference type="ARBA" id="ARBA00023351"/>
    </source>
</evidence>
<dbReference type="Gene3D" id="3.10.129.110">
    <property type="entry name" value="Polyketide synthase dehydratase"/>
    <property type="match status" value="1"/>
</dbReference>
<comment type="catalytic activity">
    <reaction evidence="49">
        <text>octanoyl-[ACP] + malonyl-[ACP] + H(+) = 3-oxodecanoyl-[ACP] + holo-[ACP] + CO2</text>
        <dbReference type="Rhea" id="RHEA:41852"/>
        <dbReference type="Rhea" id="RHEA-COMP:9623"/>
        <dbReference type="Rhea" id="RHEA-COMP:9636"/>
        <dbReference type="Rhea" id="RHEA-COMP:9637"/>
        <dbReference type="Rhea" id="RHEA-COMP:9685"/>
        <dbReference type="ChEBI" id="CHEBI:15378"/>
        <dbReference type="ChEBI" id="CHEBI:16526"/>
        <dbReference type="ChEBI" id="CHEBI:64479"/>
        <dbReference type="ChEBI" id="CHEBI:78449"/>
        <dbReference type="ChEBI" id="CHEBI:78463"/>
        <dbReference type="ChEBI" id="CHEBI:78464"/>
    </reaction>
    <physiologicalReaction direction="left-to-right" evidence="49">
        <dbReference type="Rhea" id="RHEA:41853"/>
    </physiologicalReaction>
</comment>
<dbReference type="PANTHER" id="PTHR43775:SF23">
    <property type="entry name" value="FATTY ACID SYNTHASE 3"/>
    <property type="match status" value="1"/>
</dbReference>
<evidence type="ECO:0000256" key="15">
    <source>
        <dbReference type="ARBA" id="ARBA00023398"/>
    </source>
</evidence>
<comment type="catalytic activity">
    <reaction evidence="44">
        <text>3-oxododecanoyl-[ACP] + NADPH + H(+) = (3R)-hydroxydodecanoyl-[ACP] + NADP(+)</text>
        <dbReference type="Rhea" id="RHEA:41872"/>
        <dbReference type="Rhea" id="RHEA-COMP:9641"/>
        <dbReference type="Rhea" id="RHEA-COMP:9642"/>
        <dbReference type="ChEBI" id="CHEBI:15378"/>
        <dbReference type="ChEBI" id="CHEBI:57783"/>
        <dbReference type="ChEBI" id="CHEBI:58349"/>
        <dbReference type="ChEBI" id="CHEBI:78469"/>
        <dbReference type="ChEBI" id="CHEBI:78470"/>
    </reaction>
    <physiologicalReaction direction="left-to-right" evidence="44">
        <dbReference type="Rhea" id="RHEA:41873"/>
    </physiologicalReaction>
</comment>
<comment type="catalytic activity">
    <reaction evidence="35">
        <text>a fatty acyl-[ACP] + malonyl-[ACP] + H(+) = a 3-oxoacyl-[ACP] + holo-[ACP] + CO2</text>
        <dbReference type="Rhea" id="RHEA:22836"/>
        <dbReference type="Rhea" id="RHEA-COMP:9623"/>
        <dbReference type="Rhea" id="RHEA-COMP:9685"/>
        <dbReference type="Rhea" id="RHEA-COMP:9916"/>
        <dbReference type="Rhea" id="RHEA-COMP:14125"/>
        <dbReference type="ChEBI" id="CHEBI:15378"/>
        <dbReference type="ChEBI" id="CHEBI:16526"/>
        <dbReference type="ChEBI" id="CHEBI:64479"/>
        <dbReference type="ChEBI" id="CHEBI:78449"/>
        <dbReference type="ChEBI" id="CHEBI:78776"/>
        <dbReference type="ChEBI" id="CHEBI:138651"/>
        <dbReference type="EC" id="2.3.1.41"/>
    </reaction>
    <physiologicalReaction direction="left-to-right" evidence="35">
        <dbReference type="Rhea" id="RHEA:22837"/>
    </physiologicalReaction>
</comment>
<organism evidence="54 55">
    <name type="scientific">Galleria mellonella</name>
    <name type="common">Greater wax moth</name>
    <dbReference type="NCBI Taxonomy" id="7137"/>
    <lineage>
        <taxon>Eukaryota</taxon>
        <taxon>Metazoa</taxon>
        <taxon>Ecdysozoa</taxon>
        <taxon>Arthropoda</taxon>
        <taxon>Hexapoda</taxon>
        <taxon>Insecta</taxon>
        <taxon>Pterygota</taxon>
        <taxon>Neoptera</taxon>
        <taxon>Endopterygota</taxon>
        <taxon>Lepidoptera</taxon>
        <taxon>Glossata</taxon>
        <taxon>Ditrysia</taxon>
        <taxon>Pyraloidea</taxon>
        <taxon>Pyralidae</taxon>
        <taxon>Galleriinae</taxon>
        <taxon>Galleria</taxon>
    </lineage>
</organism>
<dbReference type="Gene3D" id="3.40.47.10">
    <property type="match status" value="1"/>
</dbReference>
<comment type="catalytic activity">
    <reaction evidence="16">
        <text>(3R)-hydroxyoctadecanoyl-[ACP] = (2E)-octadecenoyl-[ACP] + H2O</text>
        <dbReference type="Rhea" id="RHEA:41924"/>
        <dbReference type="Rhea" id="RHEA-COMP:9654"/>
        <dbReference type="Rhea" id="RHEA-COMP:9655"/>
        <dbReference type="ChEBI" id="CHEBI:15377"/>
        <dbReference type="ChEBI" id="CHEBI:78488"/>
        <dbReference type="ChEBI" id="CHEBI:78489"/>
    </reaction>
    <physiologicalReaction direction="left-to-right" evidence="16">
        <dbReference type="Rhea" id="RHEA:41925"/>
    </physiologicalReaction>
</comment>
<evidence type="ECO:0000256" key="40">
    <source>
        <dbReference type="ARBA" id="ARBA00048935"/>
    </source>
</evidence>
<protein>
    <submittedName>
        <fullName evidence="55">Fatty acid synthase-like</fullName>
    </submittedName>
</protein>
<evidence type="ECO:0000256" key="47">
    <source>
        <dbReference type="ARBA" id="ARBA00049449"/>
    </source>
</evidence>
<evidence type="ECO:0000256" key="46">
    <source>
        <dbReference type="ARBA" id="ARBA00049422"/>
    </source>
</evidence>
<sequence length="2396" mass="266652">MASTTNTENPNIGYQLSHATHGEEVCITGISGSFPDSDSVMHLQENLFNKVDLISGDNRRWEDDHPEIPQRTGKINNVNKFDASFFGINYKQAHTMDPMCRILLEKTYEAIYDAGMNPEDLRNTRTGVFVGSCFSESEKTWFYEKIHINNYGIIGCCRAMLANRVSYWLGLTGPSYTIDTACSSSLYALEHAFKAIRTGQCDAAIVGGTNLCIHPFVSLQFFRLGVLSLDGKCKSFDDKANGYARSETVAVCLLQKAKDSRRIYAQVLHAKTNCDGYKEQGITYPSGQTQKLLLSEFYEECCVAPSSLEFVEAHGTGTNVGDPEELQAIDEVFCTGRSQPLMIGSIKSNLGHAEPSSGLCSIAKMCIAYNSGLIPPNLNYETPRKGVAALSEGRLQVVTEKQPWNRGLSGVSSFGFGGANAHVLLKNVVREKVNNGLPEDDLPRLVCVSGRTKSAVAKILNDLEARTVDVEQVRLFHAIHDKNIKGHYFRGFTLLGSTPIKSVPITRDVQYVFEGRRPIWFVYSGIGSQWANTAMQLIKIPVFATAILRCHKILKLKGINLLNIIMASNPKIYDNILNSFIGITAVQIGLTDVLKTVGIEPDCIIGHAFGELGCAYADGCLTTEQTILAAYSQGLALTETKLVKGSMATIGLGYDQVKSMCPPEIKVACRDSPSSSTISGPADIMKSFTTKLSAQGVSVKEVPCSNVAYHSRYVAEAAPKLLKYLKEVIPSPKSRSDRWISTSVPRSQWKNSDVELCSAEYHTNNIISPVLFEDNFQLIQNNAIIIEVAPHGFVQNILRHYLKKNITNITLTRKTDEDNARNLLTALGRLYNLGLNPQLANIYPHVPFPVSQGTPFMGHLVEWEHNEDWFVAFYNTEEHVKLRERNVNVSITAEANEFLTGHVIDGRNLYPATGYLVLVWETLGKIVGKLFEKLSVVFENVRFLRATNIPQEGHVTFIIIIHKGSGDFEIVESGTPIVTGRIYVKQNAGQDYRALPNLPELTGSNIKHILTKDFYKELRLRGYQYRGLFRGVLGCNVEGTRGRLAWVNNWVTFMDCMLQLKIISQDTRGLFVPTRIERLAIDVDLHYNVLSKINANSKSCTFEIRNYPDLDVVRAGGIEIRGVHATPISKRQPLSEPVLEKNVFVPNFGKNTLKIEDCLRANVQLILENIQTYKVKTIEFVDEEYKNNGLQPIIEYIGNVLADLPLVQAELLLISDEDIEMPSTVIVEKKKLSSESNAVLFIGANLLGRNSVLNQAAATLRDKCFIISREKDHPESNEQSDEYELITVQHVGSEYIVLLRKRVIKVQQYECIQIEARDENFSWVEKVQEKLRMGQRIILYSQGEFINGLLGFVNCLRRESGGEIVRALLISDPTAPKFDPDMKFFKDQLQKDLAFNVYQDGQWGTYRHLLLGKLDSVHADHAFVKTLTIGNLSTLRWIEGPIRKDKVFRNPESVLVQVYCAALNFRDVMTASGRVTLDAVARGRLDQECVQGIEVAGLTPNGSRVMCIVKNCGIANMVEVNKGLSWNIPKEWSLQEAATVPVTYLTVYSAIVIVGQIQRGDSILIHAGSGGVGQAAINVALHYGCEVFTTVGTPEKRALIKKLFPQLKDSHIGNSRDTSFEQMIRKETNGEGVDVVLNSLSDDKLHASVRCLRYRGRFLEIGKFDINNNTLLDIAPKETSFHGIMLDDIFDQPPDHKKRLHELLLTGIAHGVVRPLTYCTFEKNEIEAAFRYMAAGKHIGKLLIKIRDEEQSDVPVRPTCIPIEAVPRYMCHEERVYIIVGGLGGFGLELADWCILRGARKVLLTSRRGVSNGYQSARLRTWASYGADVRISTHNVTTESDCEEMLKMANEMGPVEAIFNLAVILKDAVFQNQTSESFKVSFGPKALATMHLDKLSRKLCPSLKNFVIFSSVSCGRGNAGQTNYGLSNSVMERICEQRKKDGLPALAIQWGAIGDVGLVADMQYEDVQLEIGGTLQQRISSCLLALDKFLKQDEPIVSSMVVAEKKAGSSNCGDIVETVAQIMGIKDLKTVSRQVPLAELGMDSMMAVEIKQTLEREFEIFLTAQDIRTLTFARLLELSAQSDNVPSTSVATQVQNDAAAGLRIFLRNFGEEKLANEPIIHMPTLISNETGEKEAVHATENVMFMLPGLEGCATALEPLSRSLKIKVCVLQLGVQHRNENCEQMVDRLYQLVISRLVPGTKLWLLGYSFGAMLMLDLAAKLESQGITGTVFCLDGAPDFLLSLAAAVINYKNDFQLQNSLICKTIDIVSPNNNVTDTLMEKLSKIEDYDERIKYSISVSPVQTDYSKEFIASIAKVCFDRMKVVLNYNTTNVKKLKSQIVLMRPKETPPFVVCEDNYGLDKFSERPVTVHFLDGNHISIVEDKSVADIINNVIYNS</sequence>
<comment type="catalytic activity">
    <reaction evidence="46">
        <text>3-oxooctanoyl-[ACP] + NADPH + H(+) = (3R)-hydroxyoctanoyl-[ACP] + NADP(+)</text>
        <dbReference type="Rhea" id="RHEA:41840"/>
        <dbReference type="Rhea" id="RHEA-COMP:9633"/>
        <dbReference type="Rhea" id="RHEA-COMP:9634"/>
        <dbReference type="ChEBI" id="CHEBI:15378"/>
        <dbReference type="ChEBI" id="CHEBI:57783"/>
        <dbReference type="ChEBI" id="CHEBI:58349"/>
        <dbReference type="ChEBI" id="CHEBI:78460"/>
        <dbReference type="ChEBI" id="CHEBI:78461"/>
    </reaction>
    <physiologicalReaction direction="left-to-right" evidence="46">
        <dbReference type="Rhea" id="RHEA:41841"/>
    </physiologicalReaction>
</comment>
<evidence type="ECO:0000256" key="5">
    <source>
        <dbReference type="ARBA" id="ARBA00022799"/>
    </source>
</evidence>
<dbReference type="SMART" id="SM00825">
    <property type="entry name" value="PKS_KS"/>
    <property type="match status" value="1"/>
</dbReference>
<evidence type="ECO:0000256" key="45">
    <source>
        <dbReference type="ARBA" id="ARBA00049414"/>
    </source>
</evidence>
<evidence type="ECO:0000256" key="19">
    <source>
        <dbReference type="ARBA" id="ARBA00023442"/>
    </source>
</evidence>
<comment type="catalytic activity">
    <reaction evidence="34">
        <text>(2E)-octenoyl-[ACP] + NADPH + H(+) = octanoyl-[ACP] + NADP(+)</text>
        <dbReference type="Rhea" id="RHEA:41848"/>
        <dbReference type="Rhea" id="RHEA-COMP:9635"/>
        <dbReference type="Rhea" id="RHEA-COMP:9636"/>
        <dbReference type="ChEBI" id="CHEBI:15378"/>
        <dbReference type="ChEBI" id="CHEBI:57783"/>
        <dbReference type="ChEBI" id="CHEBI:58349"/>
        <dbReference type="ChEBI" id="CHEBI:78462"/>
        <dbReference type="ChEBI" id="CHEBI:78463"/>
    </reaction>
    <physiologicalReaction direction="left-to-right" evidence="34">
        <dbReference type="Rhea" id="RHEA:41849"/>
    </physiologicalReaction>
</comment>
<dbReference type="InterPro" id="IPR018201">
    <property type="entry name" value="Ketoacyl_synth_AS"/>
</dbReference>
<feature type="active site" description="Proton acceptor; for dehydratase activity" evidence="50">
    <location>
        <position position="902"/>
    </location>
</feature>
<evidence type="ECO:0000256" key="41">
    <source>
        <dbReference type="ARBA" id="ARBA00049019"/>
    </source>
</evidence>
<evidence type="ECO:0000256" key="7">
    <source>
        <dbReference type="ARBA" id="ARBA00022898"/>
    </source>
</evidence>
<dbReference type="InterPro" id="IPR016036">
    <property type="entry name" value="Malonyl_transacylase_ACP-bd"/>
</dbReference>
<keyword evidence="9" id="KW-0511">Multifunctional enzyme</keyword>
<evidence type="ECO:0000256" key="3">
    <source>
        <dbReference type="ARBA" id="ARBA00022553"/>
    </source>
</evidence>
<comment type="catalytic activity">
    <reaction evidence="14">
        <text>a (3R)-hydroxyacyl-[ACP] = a (2E)-enoyl-[ACP] + H2O</text>
        <dbReference type="Rhea" id="RHEA:13097"/>
        <dbReference type="Rhea" id="RHEA-COMP:9925"/>
        <dbReference type="Rhea" id="RHEA-COMP:9945"/>
        <dbReference type="ChEBI" id="CHEBI:15377"/>
        <dbReference type="ChEBI" id="CHEBI:78784"/>
        <dbReference type="ChEBI" id="CHEBI:78827"/>
        <dbReference type="EC" id="4.2.1.59"/>
    </reaction>
    <physiologicalReaction direction="left-to-right" evidence="14">
        <dbReference type="Rhea" id="RHEA:13098"/>
    </physiologicalReaction>
</comment>
<evidence type="ECO:0000256" key="12">
    <source>
        <dbReference type="ARBA" id="ARBA00023373"/>
    </source>
</evidence>
<dbReference type="Pfam" id="PF00550">
    <property type="entry name" value="PP-binding"/>
    <property type="match status" value="1"/>
</dbReference>
<dbReference type="InterPro" id="IPR020841">
    <property type="entry name" value="PKS_Beta-ketoAc_synthase_dom"/>
</dbReference>
<dbReference type="Pfam" id="PF00698">
    <property type="entry name" value="Acyl_transf_1"/>
    <property type="match status" value="1"/>
</dbReference>
<dbReference type="InterPro" id="IPR013149">
    <property type="entry name" value="ADH-like_C"/>
</dbReference>
<dbReference type="PANTHER" id="PTHR43775">
    <property type="entry name" value="FATTY ACID SYNTHASE"/>
    <property type="match status" value="1"/>
</dbReference>
<dbReference type="InterPro" id="IPR016035">
    <property type="entry name" value="Acyl_Trfase/lysoPLipase"/>
</dbReference>
<evidence type="ECO:0000256" key="39">
    <source>
        <dbReference type="ARBA" id="ARBA00048704"/>
    </source>
</evidence>
<evidence type="ECO:0000256" key="33">
    <source>
        <dbReference type="ARBA" id="ARBA00048289"/>
    </source>
</evidence>
<dbReference type="InterPro" id="IPR001227">
    <property type="entry name" value="Ac_transferase_dom_sf"/>
</dbReference>
<dbReference type="InterPro" id="IPR014031">
    <property type="entry name" value="Ketoacyl_synth_C"/>
</dbReference>
<comment type="catalytic activity">
    <reaction evidence="39">
        <text>hexadecanoyl-[ACP] + H2O = hexadecanoate + holo-[ACP] + H(+)</text>
        <dbReference type="Rhea" id="RHEA:41932"/>
        <dbReference type="Rhea" id="RHEA-COMP:9652"/>
        <dbReference type="Rhea" id="RHEA-COMP:9685"/>
        <dbReference type="ChEBI" id="CHEBI:7896"/>
        <dbReference type="ChEBI" id="CHEBI:15377"/>
        <dbReference type="ChEBI" id="CHEBI:15378"/>
        <dbReference type="ChEBI" id="CHEBI:64479"/>
        <dbReference type="ChEBI" id="CHEBI:78483"/>
        <dbReference type="EC" id="3.1.2.14"/>
    </reaction>
    <physiologicalReaction direction="left-to-right" evidence="39">
        <dbReference type="Rhea" id="RHEA:41933"/>
    </physiologicalReaction>
</comment>
<evidence type="ECO:0000256" key="25">
    <source>
        <dbReference type="ARBA" id="ARBA00047500"/>
    </source>
</evidence>
<keyword evidence="2" id="KW-0596">Phosphopantetheine</keyword>
<dbReference type="InterPro" id="IPR042104">
    <property type="entry name" value="PKS_dehydratase_sf"/>
</dbReference>
<comment type="catalytic activity">
    <reaction evidence="15">
        <text>(3R)-hydroxytetradecanoyl-[ACP] = (2E)-tetradecenoyl-[ACP] + H2O</text>
        <dbReference type="Rhea" id="RHEA:41892"/>
        <dbReference type="Rhea" id="RHEA-COMP:9646"/>
        <dbReference type="Rhea" id="RHEA-COMP:9647"/>
        <dbReference type="ChEBI" id="CHEBI:15377"/>
        <dbReference type="ChEBI" id="CHEBI:78474"/>
        <dbReference type="ChEBI" id="CHEBI:78475"/>
    </reaction>
    <physiologicalReaction direction="left-to-right" evidence="15">
        <dbReference type="Rhea" id="RHEA:41893"/>
    </physiologicalReaction>
</comment>
<dbReference type="SMART" id="SM00827">
    <property type="entry name" value="PKS_AT"/>
    <property type="match status" value="1"/>
</dbReference>
<keyword evidence="54" id="KW-1185">Reference proteome</keyword>
<reference evidence="55" key="1">
    <citation type="submission" date="2025-08" db="UniProtKB">
        <authorList>
            <consortium name="RefSeq"/>
        </authorList>
    </citation>
    <scope>IDENTIFICATION</scope>
    <source>
        <tissue evidence="55">Whole larvae</tissue>
    </source>
</reference>
<evidence type="ECO:0000256" key="44">
    <source>
        <dbReference type="ARBA" id="ARBA00049263"/>
    </source>
</evidence>
<comment type="catalytic activity">
    <reaction evidence="24">
        <text>tetradecanoyl-[ACP] + malonyl-[ACP] + H(+) = 3-oxohexadecanoyl-[ACP] + holo-[ACP] + CO2</text>
        <dbReference type="Rhea" id="RHEA:41900"/>
        <dbReference type="Rhea" id="RHEA-COMP:9623"/>
        <dbReference type="Rhea" id="RHEA-COMP:9648"/>
        <dbReference type="Rhea" id="RHEA-COMP:9649"/>
        <dbReference type="Rhea" id="RHEA-COMP:9685"/>
        <dbReference type="ChEBI" id="CHEBI:15378"/>
        <dbReference type="ChEBI" id="CHEBI:16526"/>
        <dbReference type="ChEBI" id="CHEBI:64479"/>
        <dbReference type="ChEBI" id="CHEBI:78449"/>
        <dbReference type="ChEBI" id="CHEBI:78477"/>
        <dbReference type="ChEBI" id="CHEBI:78478"/>
    </reaction>
    <physiologicalReaction direction="left-to-right" evidence="24">
        <dbReference type="Rhea" id="RHEA:41901"/>
    </physiologicalReaction>
</comment>
<name>A0ABM3MKN2_GALME</name>
<dbReference type="InterPro" id="IPR057326">
    <property type="entry name" value="KR_dom"/>
</dbReference>
<comment type="catalytic activity">
    <reaction evidence="27">
        <text>(2E)-hexadecenoyl-[ACP] + NADPH + H(+) = hexadecanoyl-[ACP] + NADP(+)</text>
        <dbReference type="Rhea" id="RHEA:41912"/>
        <dbReference type="Rhea" id="RHEA-COMP:9651"/>
        <dbReference type="Rhea" id="RHEA-COMP:9652"/>
        <dbReference type="ChEBI" id="CHEBI:15378"/>
        <dbReference type="ChEBI" id="CHEBI:57783"/>
        <dbReference type="ChEBI" id="CHEBI:58349"/>
        <dbReference type="ChEBI" id="CHEBI:78481"/>
        <dbReference type="ChEBI" id="CHEBI:78483"/>
    </reaction>
    <physiologicalReaction direction="left-to-right" evidence="27">
        <dbReference type="Rhea" id="RHEA:41913"/>
    </physiologicalReaction>
</comment>
<dbReference type="PROSITE" id="PS52004">
    <property type="entry name" value="KS3_2"/>
    <property type="match status" value="1"/>
</dbReference>
<dbReference type="Gene3D" id="3.90.180.10">
    <property type="entry name" value="Medium-chain alcohol dehydrogenases, catalytic domain"/>
    <property type="match status" value="1"/>
</dbReference>
<evidence type="ECO:0000256" key="14">
    <source>
        <dbReference type="ARBA" id="ARBA00023394"/>
    </source>
</evidence>
<evidence type="ECO:0000256" key="27">
    <source>
        <dbReference type="ARBA" id="ARBA00047810"/>
    </source>
</evidence>
<comment type="catalytic activity">
    <reaction evidence="36">
        <text>3-oxohexanoyl-[ACP] + NADPH + H(+) = (3R)-hydroxyhexanoyl-[ACP] + NADP(+)</text>
        <dbReference type="Rhea" id="RHEA:41824"/>
        <dbReference type="Rhea" id="RHEA-COMP:9629"/>
        <dbReference type="Rhea" id="RHEA-COMP:9630"/>
        <dbReference type="ChEBI" id="CHEBI:15378"/>
        <dbReference type="ChEBI" id="CHEBI:57783"/>
        <dbReference type="ChEBI" id="CHEBI:58349"/>
        <dbReference type="ChEBI" id="CHEBI:78456"/>
        <dbReference type="ChEBI" id="CHEBI:78457"/>
    </reaction>
    <physiologicalReaction direction="left-to-right" evidence="36">
        <dbReference type="Rhea" id="RHEA:41825"/>
    </physiologicalReaction>
</comment>
<dbReference type="InterPro" id="IPR020843">
    <property type="entry name" value="ER"/>
</dbReference>
<evidence type="ECO:0000256" key="38">
    <source>
        <dbReference type="ARBA" id="ARBA00048691"/>
    </source>
</evidence>
<dbReference type="PROSITE" id="PS52019">
    <property type="entry name" value="PKS_MFAS_DH"/>
    <property type="match status" value="1"/>
</dbReference>
<dbReference type="SMART" id="SM00823">
    <property type="entry name" value="PKS_PP"/>
    <property type="match status" value="1"/>
</dbReference>
<evidence type="ECO:0000259" key="52">
    <source>
        <dbReference type="PROSITE" id="PS52004"/>
    </source>
</evidence>
<dbReference type="Gene3D" id="3.30.70.3290">
    <property type="match status" value="1"/>
</dbReference>
<dbReference type="Pfam" id="PF02801">
    <property type="entry name" value="Ketoacyl-synt_C"/>
    <property type="match status" value="1"/>
</dbReference>
<feature type="domain" description="PKS/mFAS DH" evidence="53">
    <location>
        <begin position="865"/>
        <end position="1137"/>
    </location>
</feature>
<dbReference type="PROSITE" id="PS00606">
    <property type="entry name" value="KS3_1"/>
    <property type="match status" value="1"/>
</dbReference>
<comment type="catalytic activity">
    <reaction evidence="25">
        <text>(2E)-butenoyl-[ACP] + NADPH + H(+) = butanoyl-[ACP] + NADP(+)</text>
        <dbReference type="Rhea" id="RHEA:41812"/>
        <dbReference type="Rhea" id="RHEA-COMP:9627"/>
        <dbReference type="Rhea" id="RHEA-COMP:9628"/>
        <dbReference type="ChEBI" id="CHEBI:15378"/>
        <dbReference type="ChEBI" id="CHEBI:57783"/>
        <dbReference type="ChEBI" id="CHEBI:58349"/>
        <dbReference type="ChEBI" id="CHEBI:78453"/>
        <dbReference type="ChEBI" id="CHEBI:78454"/>
    </reaction>
    <physiologicalReaction direction="left-to-right" evidence="25">
        <dbReference type="Rhea" id="RHEA:41813"/>
    </physiologicalReaction>
</comment>
<evidence type="ECO:0000256" key="34">
    <source>
        <dbReference type="ARBA" id="ARBA00048420"/>
    </source>
</evidence>
<feature type="domain" description="Carrier" evidence="51">
    <location>
        <begin position="2006"/>
        <end position="2089"/>
    </location>
</feature>
<dbReference type="InterPro" id="IPR049391">
    <property type="entry name" value="FAS_pseudo-KR"/>
</dbReference>
<comment type="catalytic activity">
    <reaction evidence="45">
        <text>3-oxohexadecanoyl-[ACP] + NADPH + H(+) = (3R)-hydroxyhexadecanoyl-[ACP] + NADP(+)</text>
        <dbReference type="Rhea" id="RHEA:41904"/>
        <dbReference type="Rhea" id="RHEA-COMP:9649"/>
        <dbReference type="Rhea" id="RHEA-COMP:9650"/>
        <dbReference type="ChEBI" id="CHEBI:15378"/>
        <dbReference type="ChEBI" id="CHEBI:57783"/>
        <dbReference type="ChEBI" id="CHEBI:58349"/>
        <dbReference type="ChEBI" id="CHEBI:78478"/>
        <dbReference type="ChEBI" id="CHEBI:78480"/>
    </reaction>
    <physiologicalReaction direction="left-to-right" evidence="45">
        <dbReference type="Rhea" id="RHEA:41905"/>
    </physiologicalReaction>
</comment>
<evidence type="ECO:0000259" key="51">
    <source>
        <dbReference type="PROSITE" id="PS50075"/>
    </source>
</evidence>
<accession>A0ABM3MKN2</accession>
<evidence type="ECO:0000256" key="49">
    <source>
        <dbReference type="ARBA" id="ARBA00049533"/>
    </source>
</evidence>
<evidence type="ECO:0000256" key="17">
    <source>
        <dbReference type="ARBA" id="ARBA00023401"/>
    </source>
</evidence>
<dbReference type="SUPFAM" id="SSF52151">
    <property type="entry name" value="FabD/lysophospholipase-like"/>
    <property type="match status" value="1"/>
</dbReference>
<dbReference type="Gene3D" id="3.40.50.720">
    <property type="entry name" value="NAD(P)-binding Rossmann-like Domain"/>
    <property type="match status" value="1"/>
</dbReference>
<comment type="catalytic activity">
    <reaction evidence="12">
        <text>(3R)-hydroxyhexanoyl-[ACP] = (2E)-hexenoyl-[ACP] + H2O</text>
        <dbReference type="Rhea" id="RHEA:41828"/>
        <dbReference type="Rhea" id="RHEA-COMP:9630"/>
        <dbReference type="Rhea" id="RHEA-COMP:9631"/>
        <dbReference type="ChEBI" id="CHEBI:15377"/>
        <dbReference type="ChEBI" id="CHEBI:78457"/>
        <dbReference type="ChEBI" id="CHEBI:78458"/>
    </reaction>
    <physiologicalReaction direction="left-to-right" evidence="12">
        <dbReference type="Rhea" id="RHEA:41829"/>
    </physiologicalReaction>
</comment>
<evidence type="ECO:0000256" key="20">
    <source>
        <dbReference type="ARBA" id="ARBA00047300"/>
    </source>
</evidence>
<comment type="catalytic activity">
    <reaction evidence="37">
        <text>a 2,3-saturated acyl-[ACP] + NADP(+) = a (2E)-enoyl-[ACP] + NADPH + H(+)</text>
        <dbReference type="Rhea" id="RHEA:22564"/>
        <dbReference type="Rhea" id="RHEA-COMP:9925"/>
        <dbReference type="Rhea" id="RHEA-COMP:9926"/>
        <dbReference type="ChEBI" id="CHEBI:15378"/>
        <dbReference type="ChEBI" id="CHEBI:57783"/>
        <dbReference type="ChEBI" id="CHEBI:58349"/>
        <dbReference type="ChEBI" id="CHEBI:78784"/>
        <dbReference type="ChEBI" id="CHEBI:78785"/>
        <dbReference type="EC" id="1.3.1.39"/>
    </reaction>
    <physiologicalReaction direction="right-to-left" evidence="37">
        <dbReference type="Rhea" id="RHEA:22566"/>
    </physiologicalReaction>
</comment>
<dbReference type="PROSITE" id="PS50075">
    <property type="entry name" value="CARRIER"/>
    <property type="match status" value="1"/>
</dbReference>
<comment type="catalytic activity">
    <reaction evidence="26">
        <text>dodecanoyl-[ACP] + malonyl-[ACP] + H(+) = 3-oxotetradecanoyl-[ACP] + holo-[ACP] + CO2</text>
        <dbReference type="Rhea" id="RHEA:41884"/>
        <dbReference type="Rhea" id="RHEA-COMP:9623"/>
        <dbReference type="Rhea" id="RHEA-COMP:9644"/>
        <dbReference type="Rhea" id="RHEA-COMP:9645"/>
        <dbReference type="Rhea" id="RHEA-COMP:9685"/>
        <dbReference type="ChEBI" id="CHEBI:15378"/>
        <dbReference type="ChEBI" id="CHEBI:16526"/>
        <dbReference type="ChEBI" id="CHEBI:64479"/>
        <dbReference type="ChEBI" id="CHEBI:65264"/>
        <dbReference type="ChEBI" id="CHEBI:78449"/>
        <dbReference type="ChEBI" id="CHEBI:78473"/>
    </reaction>
    <physiologicalReaction direction="left-to-right" evidence="26">
        <dbReference type="Rhea" id="RHEA:41885"/>
    </physiologicalReaction>
</comment>
<evidence type="ECO:0000256" key="1">
    <source>
        <dbReference type="ARBA" id="ARBA00005189"/>
    </source>
</evidence>
<gene>
    <name evidence="55" type="primary">LOC113515172</name>
</gene>
<evidence type="ECO:0000256" key="42">
    <source>
        <dbReference type="ARBA" id="ARBA00049109"/>
    </source>
</evidence>
<keyword evidence="3" id="KW-0597">Phosphoprotein</keyword>
<dbReference type="SUPFAM" id="SSF53474">
    <property type="entry name" value="alpha/beta-Hydrolases"/>
    <property type="match status" value="1"/>
</dbReference>
<dbReference type="SUPFAM" id="SSF47336">
    <property type="entry name" value="ACP-like"/>
    <property type="match status" value="1"/>
</dbReference>
<evidence type="ECO:0000256" key="36">
    <source>
        <dbReference type="ARBA" id="ARBA00048571"/>
    </source>
</evidence>
<comment type="catalytic activity">
    <reaction evidence="47">
        <text>butanoyl-[ACP] + malonyl-[ACP] + H(+) = 3-oxohexanoyl-[ACP] + holo-[ACP] + CO2</text>
        <dbReference type="Rhea" id="RHEA:41820"/>
        <dbReference type="Rhea" id="RHEA-COMP:9623"/>
        <dbReference type="Rhea" id="RHEA-COMP:9628"/>
        <dbReference type="Rhea" id="RHEA-COMP:9629"/>
        <dbReference type="Rhea" id="RHEA-COMP:9685"/>
        <dbReference type="ChEBI" id="CHEBI:15378"/>
        <dbReference type="ChEBI" id="CHEBI:16526"/>
        <dbReference type="ChEBI" id="CHEBI:64479"/>
        <dbReference type="ChEBI" id="CHEBI:78449"/>
        <dbReference type="ChEBI" id="CHEBI:78454"/>
        <dbReference type="ChEBI" id="CHEBI:78456"/>
    </reaction>
    <physiologicalReaction direction="left-to-right" evidence="47">
        <dbReference type="Rhea" id="RHEA:41821"/>
    </physiologicalReaction>
</comment>
<dbReference type="GeneID" id="113515172"/>
<comment type="catalytic activity">
    <reaction evidence="23">
        <text>3-oxodecanoyl-[ACP] + NADPH + H(+) = (3R)-hydroxydecanoyl-[ACP] + NADP(+)</text>
        <dbReference type="Rhea" id="RHEA:41856"/>
        <dbReference type="Rhea" id="RHEA-COMP:9637"/>
        <dbReference type="Rhea" id="RHEA-COMP:9638"/>
        <dbReference type="ChEBI" id="CHEBI:15378"/>
        <dbReference type="ChEBI" id="CHEBI:57783"/>
        <dbReference type="ChEBI" id="CHEBI:58349"/>
        <dbReference type="ChEBI" id="CHEBI:78464"/>
        <dbReference type="ChEBI" id="CHEBI:78466"/>
    </reaction>
    <physiologicalReaction direction="left-to-right" evidence="23">
        <dbReference type="Rhea" id="RHEA:41857"/>
    </physiologicalReaction>
</comment>
<evidence type="ECO:0000256" key="50">
    <source>
        <dbReference type="PROSITE-ProRule" id="PRU01363"/>
    </source>
</evidence>
<comment type="catalytic activity">
    <reaction evidence="10">
        <text>(3R)-hydroxyoctanoyl-[ACP] = (2E)-octenoyl-[ACP] + H2O</text>
        <dbReference type="Rhea" id="RHEA:41844"/>
        <dbReference type="Rhea" id="RHEA-COMP:9634"/>
        <dbReference type="Rhea" id="RHEA-COMP:9635"/>
        <dbReference type="ChEBI" id="CHEBI:15377"/>
        <dbReference type="ChEBI" id="CHEBI:78461"/>
        <dbReference type="ChEBI" id="CHEBI:78462"/>
    </reaction>
    <physiologicalReaction direction="left-to-right" evidence="10">
        <dbReference type="Rhea" id="RHEA:41845"/>
    </physiologicalReaction>
</comment>
<evidence type="ECO:0000256" key="24">
    <source>
        <dbReference type="ARBA" id="ARBA00047451"/>
    </source>
</evidence>
<comment type="catalytic activity">
    <reaction evidence="43">
        <text>(2E)-tetradecenoyl-[ACP] + NADPH + H(+) = tetradecanoyl-[ACP] + NADP(+)</text>
        <dbReference type="Rhea" id="RHEA:41896"/>
        <dbReference type="Rhea" id="RHEA-COMP:9647"/>
        <dbReference type="Rhea" id="RHEA-COMP:9648"/>
        <dbReference type="ChEBI" id="CHEBI:15378"/>
        <dbReference type="ChEBI" id="CHEBI:57783"/>
        <dbReference type="ChEBI" id="CHEBI:58349"/>
        <dbReference type="ChEBI" id="CHEBI:78475"/>
        <dbReference type="ChEBI" id="CHEBI:78477"/>
    </reaction>
    <physiologicalReaction direction="left-to-right" evidence="43">
        <dbReference type="Rhea" id="RHEA:41897"/>
    </physiologicalReaction>
</comment>
<evidence type="ECO:0000256" key="21">
    <source>
        <dbReference type="ARBA" id="ARBA00047394"/>
    </source>
</evidence>
<evidence type="ECO:0000256" key="2">
    <source>
        <dbReference type="ARBA" id="ARBA00022450"/>
    </source>
</evidence>
<dbReference type="SUPFAM" id="SSF53901">
    <property type="entry name" value="Thiolase-like"/>
    <property type="match status" value="1"/>
</dbReference>
<evidence type="ECO:0000256" key="26">
    <source>
        <dbReference type="ARBA" id="ARBA00047578"/>
    </source>
</evidence>
<dbReference type="Pfam" id="PF21149">
    <property type="entry name" value="FAS_pseudo-KR"/>
    <property type="match status" value="1"/>
</dbReference>
<comment type="catalytic activity">
    <reaction evidence="30">
        <text>acetyl-[ACP] + malonyl-[ACP] + H(+) = 3-oxobutanoyl-[ACP] + holo-[ACP] + CO2</text>
        <dbReference type="Rhea" id="RHEA:41800"/>
        <dbReference type="Rhea" id="RHEA-COMP:9621"/>
        <dbReference type="Rhea" id="RHEA-COMP:9623"/>
        <dbReference type="Rhea" id="RHEA-COMP:9625"/>
        <dbReference type="Rhea" id="RHEA-COMP:9685"/>
        <dbReference type="ChEBI" id="CHEBI:15378"/>
        <dbReference type="ChEBI" id="CHEBI:16526"/>
        <dbReference type="ChEBI" id="CHEBI:64479"/>
        <dbReference type="ChEBI" id="CHEBI:78446"/>
        <dbReference type="ChEBI" id="CHEBI:78449"/>
        <dbReference type="ChEBI" id="CHEBI:78450"/>
    </reaction>
    <physiologicalReaction direction="left-to-right" evidence="30">
        <dbReference type="Rhea" id="RHEA:41801"/>
    </physiologicalReaction>
</comment>
<keyword evidence="5" id="KW-0702">S-nitrosylation</keyword>
<evidence type="ECO:0000256" key="22">
    <source>
        <dbReference type="ARBA" id="ARBA00047400"/>
    </source>
</evidence>
<evidence type="ECO:0000256" key="28">
    <source>
        <dbReference type="ARBA" id="ARBA00047897"/>
    </source>
</evidence>
<dbReference type="InterPro" id="IPR009081">
    <property type="entry name" value="PP-bd_ACP"/>
</dbReference>
<dbReference type="Pfam" id="PF00107">
    <property type="entry name" value="ADH_zinc_N"/>
    <property type="match status" value="1"/>
</dbReference>
<evidence type="ECO:0000256" key="31">
    <source>
        <dbReference type="ARBA" id="ARBA00048051"/>
    </source>
</evidence>
<dbReference type="InterPro" id="IPR013968">
    <property type="entry name" value="PKS_KR"/>
</dbReference>
<evidence type="ECO:0000256" key="6">
    <source>
        <dbReference type="ARBA" id="ARBA00022857"/>
    </source>
</evidence>
<evidence type="ECO:0000256" key="29">
    <source>
        <dbReference type="ARBA" id="ARBA00047953"/>
    </source>
</evidence>
<evidence type="ECO:0000256" key="9">
    <source>
        <dbReference type="ARBA" id="ARBA00023268"/>
    </source>
</evidence>
<dbReference type="Gene3D" id="3.40.50.1820">
    <property type="entry name" value="alpha/beta hydrolase"/>
    <property type="match status" value="1"/>
</dbReference>
<evidence type="ECO:0000256" key="43">
    <source>
        <dbReference type="ARBA" id="ARBA00049171"/>
    </source>
</evidence>
<dbReference type="Pfam" id="PF00109">
    <property type="entry name" value="ketoacyl-synt"/>
    <property type="match status" value="1"/>
</dbReference>
<comment type="pathway">
    <text evidence="1">Lipid metabolism.</text>
</comment>
<feature type="domain" description="Ketosynthase family 3 (KS3)" evidence="52">
    <location>
        <begin position="22"/>
        <end position="427"/>
    </location>
</feature>
<comment type="catalytic activity">
    <reaction evidence="21">
        <text>hexanoyl-[ACP] + malonyl-[ACP] + H(+) = 3-oxooctanoyl-[ACP] + holo-[ACP] + CO2</text>
        <dbReference type="Rhea" id="RHEA:41836"/>
        <dbReference type="Rhea" id="RHEA-COMP:9623"/>
        <dbReference type="Rhea" id="RHEA-COMP:9632"/>
        <dbReference type="Rhea" id="RHEA-COMP:9633"/>
        <dbReference type="Rhea" id="RHEA-COMP:9685"/>
        <dbReference type="ChEBI" id="CHEBI:15378"/>
        <dbReference type="ChEBI" id="CHEBI:16526"/>
        <dbReference type="ChEBI" id="CHEBI:64479"/>
        <dbReference type="ChEBI" id="CHEBI:78449"/>
        <dbReference type="ChEBI" id="CHEBI:78459"/>
        <dbReference type="ChEBI" id="CHEBI:78460"/>
    </reaction>
    <physiologicalReaction direction="left-to-right" evidence="21">
        <dbReference type="Rhea" id="RHEA:41837"/>
    </physiologicalReaction>
</comment>
<dbReference type="InterPro" id="IPR049900">
    <property type="entry name" value="PKS_mFAS_DH"/>
</dbReference>
<comment type="catalytic activity">
    <reaction evidence="33">
        <text>tetradecanoyl-[ACP] + H2O = tetradecanoate + holo-[ACP] + H(+)</text>
        <dbReference type="Rhea" id="RHEA:30123"/>
        <dbReference type="Rhea" id="RHEA-COMP:9648"/>
        <dbReference type="Rhea" id="RHEA-COMP:9685"/>
        <dbReference type="ChEBI" id="CHEBI:15377"/>
        <dbReference type="ChEBI" id="CHEBI:15378"/>
        <dbReference type="ChEBI" id="CHEBI:30807"/>
        <dbReference type="ChEBI" id="CHEBI:64479"/>
        <dbReference type="ChEBI" id="CHEBI:78477"/>
        <dbReference type="EC" id="3.1.2.14"/>
    </reaction>
    <physiologicalReaction direction="left-to-right" evidence="33">
        <dbReference type="Rhea" id="RHEA:30124"/>
    </physiologicalReaction>
</comment>
<evidence type="ECO:0000259" key="53">
    <source>
        <dbReference type="PROSITE" id="PS52019"/>
    </source>
</evidence>
<proteinExistence type="predicted"/>
<dbReference type="InterPro" id="IPR036291">
    <property type="entry name" value="NAD(P)-bd_dom_sf"/>
</dbReference>
<comment type="catalytic activity">
    <reaction evidence="38">
        <text>holo-[ACP] + acetyl-CoA = acetyl-[ACP] + CoA</text>
        <dbReference type="Rhea" id="RHEA:41788"/>
        <dbReference type="Rhea" id="RHEA-COMP:9621"/>
        <dbReference type="Rhea" id="RHEA-COMP:9685"/>
        <dbReference type="ChEBI" id="CHEBI:57287"/>
        <dbReference type="ChEBI" id="CHEBI:57288"/>
        <dbReference type="ChEBI" id="CHEBI:64479"/>
        <dbReference type="ChEBI" id="CHEBI:78446"/>
        <dbReference type="EC" id="2.3.1.38"/>
    </reaction>
    <physiologicalReaction direction="left-to-right" evidence="38">
        <dbReference type="Rhea" id="RHEA:41789"/>
    </physiologicalReaction>
</comment>
<dbReference type="SUPFAM" id="SSF50129">
    <property type="entry name" value="GroES-like"/>
    <property type="match status" value="1"/>
</dbReference>
<comment type="catalytic activity">
    <reaction evidence="11">
        <text>(3R)-hydroxydodecanoyl-[ACP] = (2E)-dodecenoyl-[ACP] + H2O</text>
        <dbReference type="Rhea" id="RHEA:41876"/>
        <dbReference type="Rhea" id="RHEA-COMP:9642"/>
        <dbReference type="Rhea" id="RHEA-COMP:9643"/>
        <dbReference type="ChEBI" id="CHEBI:15377"/>
        <dbReference type="ChEBI" id="CHEBI:78470"/>
        <dbReference type="ChEBI" id="CHEBI:78472"/>
    </reaction>
    <physiologicalReaction direction="left-to-right" evidence="11">
        <dbReference type="Rhea" id="RHEA:41877"/>
    </physiologicalReaction>
</comment>
<comment type="catalytic activity">
    <reaction evidence="32">
        <text>(2E)-dodecenoyl-[ACP] + NADPH + H(+) = dodecanoyl-[ACP] + NADP(+)</text>
        <dbReference type="Rhea" id="RHEA:41880"/>
        <dbReference type="Rhea" id="RHEA-COMP:9643"/>
        <dbReference type="Rhea" id="RHEA-COMP:9644"/>
        <dbReference type="ChEBI" id="CHEBI:15378"/>
        <dbReference type="ChEBI" id="CHEBI:57783"/>
        <dbReference type="ChEBI" id="CHEBI:58349"/>
        <dbReference type="ChEBI" id="CHEBI:65264"/>
        <dbReference type="ChEBI" id="CHEBI:78472"/>
    </reaction>
    <physiologicalReaction direction="left-to-right" evidence="32">
        <dbReference type="Rhea" id="RHEA:41881"/>
    </physiologicalReaction>
</comment>
<dbReference type="CDD" id="cd00833">
    <property type="entry name" value="PKS"/>
    <property type="match status" value="1"/>
</dbReference>
<dbReference type="InterPro" id="IPR014030">
    <property type="entry name" value="Ketoacyl_synth_N"/>
</dbReference>
<comment type="catalytic activity">
    <reaction evidence="29">
        <text>3-oxobutanoyl-[ACP] + NADPH + H(+) = (3R)-hydroxybutanoyl-[ACP] + NADP(+)</text>
        <dbReference type="Rhea" id="RHEA:41804"/>
        <dbReference type="Rhea" id="RHEA-COMP:9625"/>
        <dbReference type="Rhea" id="RHEA-COMP:9626"/>
        <dbReference type="ChEBI" id="CHEBI:15378"/>
        <dbReference type="ChEBI" id="CHEBI:57783"/>
        <dbReference type="ChEBI" id="CHEBI:58349"/>
        <dbReference type="ChEBI" id="CHEBI:78450"/>
        <dbReference type="ChEBI" id="CHEBI:78451"/>
    </reaction>
    <physiologicalReaction direction="left-to-right" evidence="29">
        <dbReference type="Rhea" id="RHEA:41805"/>
    </physiologicalReaction>
</comment>
<comment type="catalytic activity">
    <reaction evidence="17">
        <text>(3R)-hydroxyhexadecanoyl-[ACP] = (2E)-hexadecenoyl-[ACP] + H2O</text>
        <dbReference type="Rhea" id="RHEA:41908"/>
        <dbReference type="Rhea" id="RHEA-COMP:9650"/>
        <dbReference type="Rhea" id="RHEA-COMP:9651"/>
        <dbReference type="ChEBI" id="CHEBI:15377"/>
        <dbReference type="ChEBI" id="CHEBI:78480"/>
        <dbReference type="ChEBI" id="CHEBI:78481"/>
    </reaction>
    <physiologicalReaction direction="left-to-right" evidence="17">
        <dbReference type="Rhea" id="RHEA:41909"/>
    </physiologicalReaction>
</comment>
<dbReference type="Gene3D" id="1.10.1200.10">
    <property type="entry name" value="ACP-like"/>
    <property type="match status" value="1"/>
</dbReference>
<keyword evidence="8" id="KW-0007">Acetylation</keyword>
<comment type="catalytic activity">
    <reaction evidence="40">
        <text>3-oxotetradecanoyl-[ACP] + NADPH + H(+) = (3R)-hydroxytetradecanoyl-[ACP] + NADP(+)</text>
        <dbReference type="Rhea" id="RHEA:41888"/>
        <dbReference type="Rhea" id="RHEA-COMP:9645"/>
        <dbReference type="Rhea" id="RHEA-COMP:9646"/>
        <dbReference type="ChEBI" id="CHEBI:15378"/>
        <dbReference type="ChEBI" id="CHEBI:57783"/>
        <dbReference type="ChEBI" id="CHEBI:58349"/>
        <dbReference type="ChEBI" id="CHEBI:78473"/>
        <dbReference type="ChEBI" id="CHEBI:78474"/>
    </reaction>
    <physiologicalReaction direction="left-to-right" evidence="40">
        <dbReference type="Rhea" id="RHEA:41889"/>
    </physiologicalReaction>
</comment>
<dbReference type="SUPFAM" id="SSF51735">
    <property type="entry name" value="NAD(P)-binding Rossmann-fold domains"/>
    <property type="match status" value="2"/>
</dbReference>
<dbReference type="Pfam" id="PF00975">
    <property type="entry name" value="Thioesterase"/>
    <property type="match status" value="1"/>
</dbReference>
<dbReference type="InterPro" id="IPR016039">
    <property type="entry name" value="Thiolase-like"/>
</dbReference>
<comment type="catalytic activity">
    <reaction evidence="42">
        <text>decanoyl-[ACP] + malonyl-[ACP] + H(+) = 3-oxododecanoyl-[ACP] + holo-[ACP] + CO2</text>
        <dbReference type="Rhea" id="RHEA:41868"/>
        <dbReference type="Rhea" id="RHEA-COMP:9623"/>
        <dbReference type="Rhea" id="RHEA-COMP:9640"/>
        <dbReference type="Rhea" id="RHEA-COMP:9641"/>
        <dbReference type="Rhea" id="RHEA-COMP:9685"/>
        <dbReference type="ChEBI" id="CHEBI:15378"/>
        <dbReference type="ChEBI" id="CHEBI:16526"/>
        <dbReference type="ChEBI" id="CHEBI:64479"/>
        <dbReference type="ChEBI" id="CHEBI:78449"/>
        <dbReference type="ChEBI" id="CHEBI:78468"/>
        <dbReference type="ChEBI" id="CHEBI:78469"/>
    </reaction>
    <physiologicalReaction direction="left-to-right" evidence="42">
        <dbReference type="Rhea" id="RHEA:41869"/>
    </physiologicalReaction>
</comment>
<comment type="catalytic activity">
    <reaction evidence="13">
        <text>(3R)-hydroxydecanoyl-[ACP] = (2E)-decenoyl-[ACP] + H2O</text>
        <dbReference type="Rhea" id="RHEA:41860"/>
        <dbReference type="Rhea" id="RHEA-COMP:9638"/>
        <dbReference type="Rhea" id="RHEA-COMP:9639"/>
        <dbReference type="ChEBI" id="CHEBI:15377"/>
        <dbReference type="ChEBI" id="CHEBI:78466"/>
        <dbReference type="ChEBI" id="CHEBI:78467"/>
    </reaction>
    <physiologicalReaction direction="left-to-right" evidence="13">
        <dbReference type="Rhea" id="RHEA:41861"/>
    </physiologicalReaction>
</comment>
<feature type="region of interest" description="C-terminal hotdog fold" evidence="50">
    <location>
        <begin position="1006"/>
        <end position="1137"/>
    </location>
</feature>
<evidence type="ECO:0000256" key="10">
    <source>
        <dbReference type="ARBA" id="ARBA00023332"/>
    </source>
</evidence>
<comment type="catalytic activity">
    <reaction evidence="20">
        <text>3-oxooctadecanoyl-[ACP] + NADPH + H(+) = (3R)-hydroxyoctadecanoyl-[ACP] + NADP(+)</text>
        <dbReference type="Rhea" id="RHEA:41920"/>
        <dbReference type="Rhea" id="RHEA-COMP:9653"/>
        <dbReference type="Rhea" id="RHEA-COMP:9654"/>
        <dbReference type="ChEBI" id="CHEBI:15378"/>
        <dbReference type="ChEBI" id="CHEBI:57783"/>
        <dbReference type="ChEBI" id="CHEBI:58349"/>
        <dbReference type="ChEBI" id="CHEBI:78487"/>
        <dbReference type="ChEBI" id="CHEBI:78488"/>
    </reaction>
    <physiologicalReaction direction="left-to-right" evidence="20">
        <dbReference type="Rhea" id="RHEA:41921"/>
    </physiologicalReaction>
</comment>
<comment type="catalytic activity">
    <reaction evidence="41">
        <text>(2E)-octadecenoyl-[ACP] + NADPH + H(+) = octadecanoyl-[ACP] + NADP(+)</text>
        <dbReference type="Rhea" id="RHEA:41928"/>
        <dbReference type="Rhea" id="RHEA-COMP:9655"/>
        <dbReference type="Rhea" id="RHEA-COMP:9656"/>
        <dbReference type="ChEBI" id="CHEBI:15378"/>
        <dbReference type="ChEBI" id="CHEBI:57783"/>
        <dbReference type="ChEBI" id="CHEBI:58349"/>
        <dbReference type="ChEBI" id="CHEBI:78489"/>
        <dbReference type="ChEBI" id="CHEBI:78495"/>
    </reaction>
    <physiologicalReaction direction="left-to-right" evidence="41">
        <dbReference type="Rhea" id="RHEA:41929"/>
    </physiologicalReaction>
</comment>
<comment type="catalytic activity">
    <reaction evidence="18">
        <text>(3R)-hydroxybutanoyl-[ACP] = (2E)-butenoyl-[ACP] + H2O</text>
        <dbReference type="Rhea" id="RHEA:41808"/>
        <dbReference type="Rhea" id="RHEA-COMP:9626"/>
        <dbReference type="Rhea" id="RHEA-COMP:9627"/>
        <dbReference type="ChEBI" id="CHEBI:15377"/>
        <dbReference type="ChEBI" id="CHEBI:78451"/>
        <dbReference type="ChEBI" id="CHEBI:78453"/>
    </reaction>
    <physiologicalReaction direction="left-to-right" evidence="18">
        <dbReference type="Rhea" id="RHEA:41809"/>
    </physiologicalReaction>
</comment>
<dbReference type="CDD" id="cd05195">
    <property type="entry name" value="enoyl_red"/>
    <property type="match status" value="1"/>
</dbReference>
<dbReference type="RefSeq" id="XP_052751947.1">
    <property type="nucleotide sequence ID" value="XM_052895987.1"/>
</dbReference>
<dbReference type="InterPro" id="IPR001031">
    <property type="entry name" value="Thioesterase"/>
</dbReference>
<dbReference type="CDD" id="cd08954">
    <property type="entry name" value="KR_1_FAS_SDR_x"/>
    <property type="match status" value="1"/>
</dbReference>
<comment type="catalytic activity">
    <reaction evidence="48">
        <text>(2E)-decenoyl-[ACP] + NADPH + H(+) = decanoyl-[ACP] + NADP(+)</text>
        <dbReference type="Rhea" id="RHEA:41864"/>
        <dbReference type="Rhea" id="RHEA-COMP:9639"/>
        <dbReference type="Rhea" id="RHEA-COMP:9640"/>
        <dbReference type="ChEBI" id="CHEBI:15378"/>
        <dbReference type="ChEBI" id="CHEBI:57783"/>
        <dbReference type="ChEBI" id="CHEBI:58349"/>
        <dbReference type="ChEBI" id="CHEBI:78467"/>
        <dbReference type="ChEBI" id="CHEBI:78468"/>
    </reaction>
    <physiologicalReaction direction="left-to-right" evidence="48">
        <dbReference type="Rhea" id="RHEA:41865"/>
    </physiologicalReaction>
</comment>
<evidence type="ECO:0000256" key="16">
    <source>
        <dbReference type="ARBA" id="ARBA00023399"/>
    </source>
</evidence>
<dbReference type="InterPro" id="IPR032821">
    <property type="entry name" value="PKS_assoc"/>
</dbReference>
<dbReference type="Gene3D" id="3.40.366.10">
    <property type="entry name" value="Malonyl-Coenzyme A Acyl Carrier Protein, domain 2"/>
    <property type="match status" value="1"/>
</dbReference>
<feature type="region of interest" description="N-terminal hotdog fold" evidence="50">
    <location>
        <begin position="865"/>
        <end position="991"/>
    </location>
</feature>
<dbReference type="Proteomes" id="UP001652740">
    <property type="component" value="Unplaced"/>
</dbReference>
<dbReference type="InterPro" id="IPR050091">
    <property type="entry name" value="PKS_NRPS_Biosynth_Enz"/>
</dbReference>